<sequence>MKPNAALTLVGFLCMSCSPSTTYSNHSPSIKNLDRIYLMRENFSKLDKYFQSAGFKESADAAKSCEPLIKYYRERALTDGKVFIGFKSYTYSGDQAKVMESIISSLISLKYDISGWSDLKADRPKGIYVYYKFKEPGISNPSGLFPLEYKDYLHINLSPVENSFFTACLITTGVK</sequence>
<dbReference type="RefSeq" id="WP_273990522.1">
    <property type="nucleotide sequence ID" value="NZ_BAABQT010000019.1"/>
</dbReference>
<evidence type="ECO:0000313" key="1">
    <source>
        <dbReference type="EMBL" id="WDA59860.1"/>
    </source>
</evidence>
<name>A0ABY7V423_9DEIO</name>
<gene>
    <name evidence="1" type="ORF">M8445_06575</name>
</gene>
<evidence type="ECO:0000313" key="2">
    <source>
        <dbReference type="Proteomes" id="UP001217044"/>
    </source>
</evidence>
<protein>
    <recommendedName>
        <fullName evidence="3">Lipoprotein</fullName>
    </recommendedName>
</protein>
<dbReference type="Proteomes" id="UP001217044">
    <property type="component" value="Chromosome"/>
</dbReference>
<proteinExistence type="predicted"/>
<evidence type="ECO:0008006" key="3">
    <source>
        <dbReference type="Google" id="ProtNLM"/>
    </source>
</evidence>
<organism evidence="1 2">
    <name type="scientific">Deinococcus aquaticus</name>
    <dbReference type="NCBI Taxonomy" id="328692"/>
    <lineage>
        <taxon>Bacteria</taxon>
        <taxon>Thermotogati</taxon>
        <taxon>Deinococcota</taxon>
        <taxon>Deinococci</taxon>
        <taxon>Deinococcales</taxon>
        <taxon>Deinococcaceae</taxon>
        <taxon>Deinococcus</taxon>
    </lineage>
</organism>
<dbReference type="EMBL" id="CP115165">
    <property type="protein sequence ID" value="WDA59860.1"/>
    <property type="molecule type" value="Genomic_DNA"/>
</dbReference>
<reference evidence="1 2" key="1">
    <citation type="submission" date="2022-12" db="EMBL/GenBank/DDBJ databases">
        <title>Genome Sequence of Deinococcus aquaticus Type Strain PB314.</title>
        <authorList>
            <person name="Albert C."/>
            <person name="Hill J."/>
            <person name="Boren L."/>
            <person name="Scholz-Ng S."/>
            <person name="Fatema N."/>
            <person name="Grosso R."/>
            <person name="Soboslay E."/>
            <person name="Tuohy J."/>
        </authorList>
    </citation>
    <scope>NUCLEOTIDE SEQUENCE [LARGE SCALE GENOMIC DNA]</scope>
    <source>
        <strain evidence="1 2">PB-314</strain>
    </source>
</reference>
<accession>A0ABY7V423</accession>
<keyword evidence="2" id="KW-1185">Reference proteome</keyword>